<dbReference type="STRING" id="246197.MXAN_4411"/>
<dbReference type="SUPFAM" id="SSF51197">
    <property type="entry name" value="Clavaminate synthase-like"/>
    <property type="match status" value="1"/>
</dbReference>
<dbReference type="Proteomes" id="UP000002402">
    <property type="component" value="Chromosome"/>
</dbReference>
<dbReference type="RefSeq" id="WP_011554410.1">
    <property type="nucleotide sequence ID" value="NC_008095.1"/>
</dbReference>
<dbReference type="HOGENOM" id="CLU_016785_3_3_7"/>
<sequence>MNAKHPIAIERISSPTPAFFREHYLEKRRPVVLTGVVSHWPAVTRWSADSFKQRFGDHRVVVERSRASVPSNDPLEFLRNRYYEEARLGDTIARMMSGEHPPGAYYVTYANIFDAAPELLGDFESPPQTWGIPPHYPRALQDRLTLRPGFWLGPAGTVSAVHFDRQENFNAQISGRKKWTLYSPQDSRHLYYPALDMPTVIFSPVDIEAPDARRFPRFAEAQPYETILEPGELLFIPAGWWHHVRTLELSISLNFWWWTLASVGTTARVNYHFARKQLLRILGRQGATAASMPVG</sequence>
<dbReference type="PANTHER" id="PTHR12461">
    <property type="entry name" value="HYPOXIA-INDUCIBLE FACTOR 1 ALPHA INHIBITOR-RELATED"/>
    <property type="match status" value="1"/>
</dbReference>
<reference evidence="2 3" key="1">
    <citation type="journal article" date="2006" name="Proc. Natl. Acad. Sci. U.S.A.">
        <title>Evolution of sensory complexity recorded in a myxobacterial genome.</title>
        <authorList>
            <person name="Goldman B.S."/>
            <person name="Nierman W.C."/>
            <person name="Kaiser D."/>
            <person name="Slater S.C."/>
            <person name="Durkin A.S."/>
            <person name="Eisen J.A."/>
            <person name="Ronning C.M."/>
            <person name="Barbazuk W.B."/>
            <person name="Blanchard M."/>
            <person name="Field C."/>
            <person name="Halling C."/>
            <person name="Hinkle G."/>
            <person name="Iartchuk O."/>
            <person name="Kim H.S."/>
            <person name="Mackenzie C."/>
            <person name="Madupu R."/>
            <person name="Miller N."/>
            <person name="Shvartsbeyn A."/>
            <person name="Sullivan S.A."/>
            <person name="Vaudin M."/>
            <person name="Wiegand R."/>
            <person name="Kaplan H.B."/>
        </authorList>
    </citation>
    <scope>NUCLEOTIDE SEQUENCE [LARGE SCALE GENOMIC DNA]</scope>
    <source>
        <strain evidence="3">DK1622</strain>
    </source>
</reference>
<proteinExistence type="predicted"/>
<dbReference type="OrthoDB" id="118524at2"/>
<dbReference type="PROSITE" id="PS51184">
    <property type="entry name" value="JMJC"/>
    <property type="match status" value="1"/>
</dbReference>
<keyword evidence="3" id="KW-1185">Reference proteome</keyword>
<protein>
    <submittedName>
        <fullName evidence="2">JmjC domain protein</fullName>
    </submittedName>
</protein>
<dbReference type="AlphaFoldDB" id="Q1D441"/>
<dbReference type="InterPro" id="IPR003347">
    <property type="entry name" value="JmjC_dom"/>
</dbReference>
<dbReference type="GeneID" id="41361724"/>
<feature type="domain" description="JmjC" evidence="1">
    <location>
        <begin position="114"/>
        <end position="274"/>
    </location>
</feature>
<dbReference type="EnsemblBacteria" id="ABF90729">
    <property type="protein sequence ID" value="ABF90729"/>
    <property type="gene ID" value="MXAN_4411"/>
</dbReference>
<name>Q1D441_MYXXD</name>
<gene>
    <name evidence="2" type="ordered locus">MXAN_4411</name>
</gene>
<accession>Q1D441</accession>
<dbReference type="PANTHER" id="PTHR12461:SF105">
    <property type="entry name" value="HYPOXIA-INDUCIBLE FACTOR 1-ALPHA INHIBITOR"/>
    <property type="match status" value="1"/>
</dbReference>
<dbReference type="KEGG" id="mxa:MXAN_4411"/>
<dbReference type="InterPro" id="IPR041667">
    <property type="entry name" value="Cupin_8"/>
</dbReference>
<dbReference type="Gene3D" id="2.60.120.650">
    <property type="entry name" value="Cupin"/>
    <property type="match status" value="1"/>
</dbReference>
<evidence type="ECO:0000259" key="1">
    <source>
        <dbReference type="PROSITE" id="PS51184"/>
    </source>
</evidence>
<dbReference type="Pfam" id="PF13621">
    <property type="entry name" value="Cupin_8"/>
    <property type="match status" value="1"/>
</dbReference>
<dbReference type="eggNOG" id="COG2850">
    <property type="taxonomic scope" value="Bacteria"/>
</dbReference>
<dbReference type="SMART" id="SM00558">
    <property type="entry name" value="JmjC"/>
    <property type="match status" value="1"/>
</dbReference>
<dbReference type="EMBL" id="CP000113">
    <property type="protein sequence ID" value="ABF90729.1"/>
    <property type="molecule type" value="Genomic_DNA"/>
</dbReference>
<evidence type="ECO:0000313" key="3">
    <source>
        <dbReference type="Proteomes" id="UP000002402"/>
    </source>
</evidence>
<organism evidence="2 3">
    <name type="scientific">Myxococcus xanthus (strain DK1622)</name>
    <dbReference type="NCBI Taxonomy" id="246197"/>
    <lineage>
        <taxon>Bacteria</taxon>
        <taxon>Pseudomonadati</taxon>
        <taxon>Myxococcota</taxon>
        <taxon>Myxococcia</taxon>
        <taxon>Myxococcales</taxon>
        <taxon>Cystobacterineae</taxon>
        <taxon>Myxococcaceae</taxon>
        <taxon>Myxococcus</taxon>
    </lineage>
</organism>
<evidence type="ECO:0000313" key="2">
    <source>
        <dbReference type="EMBL" id="ABF90729.1"/>
    </source>
</evidence>